<feature type="domain" description="Sporulation stage II protein D amidase enhancer LytB N-terminal" evidence="2">
    <location>
        <begin position="130"/>
        <end position="217"/>
    </location>
</feature>
<dbReference type="InterPro" id="IPR013486">
    <property type="entry name" value="SpoIID/LytB"/>
</dbReference>
<gene>
    <name evidence="3" type="ORF">DFI_02375</name>
</gene>
<keyword evidence="4" id="KW-1185">Reference proteome</keyword>
<reference evidence="3 4" key="1">
    <citation type="submission" date="2017-05" db="EMBL/GenBank/DDBJ databases">
        <title>The complete genome sequence of Deinococcus ficus isolated from the rhizosphere of the Ficus religiosa L. in Taiwan.</title>
        <authorList>
            <person name="Wu K.-M."/>
            <person name="Liao T.-L."/>
            <person name="Liu Y.-M."/>
            <person name="Young C.-C."/>
            <person name="Tsai S.-F."/>
        </authorList>
    </citation>
    <scope>NUCLEOTIDE SEQUENCE [LARGE SCALE GENOMIC DNA]</scope>
    <source>
        <strain evidence="3 4">CC-FR2-10</strain>
    </source>
</reference>
<dbReference type="STRING" id="317577.GCA_000419625_00666"/>
<organism evidence="3 4">
    <name type="scientific">Deinococcus ficus</name>
    <dbReference type="NCBI Taxonomy" id="317577"/>
    <lineage>
        <taxon>Bacteria</taxon>
        <taxon>Thermotogati</taxon>
        <taxon>Deinococcota</taxon>
        <taxon>Deinococci</taxon>
        <taxon>Deinococcales</taxon>
        <taxon>Deinococcaceae</taxon>
        <taxon>Deinococcus</taxon>
    </lineage>
</organism>
<dbReference type="Pfam" id="PF08486">
    <property type="entry name" value="SpoIID"/>
    <property type="match status" value="1"/>
</dbReference>
<accession>A0A221STP5</accession>
<dbReference type="GO" id="GO:0030288">
    <property type="term" value="C:outer membrane-bounded periplasmic space"/>
    <property type="evidence" value="ECO:0007669"/>
    <property type="project" value="TreeGrafter"/>
</dbReference>
<dbReference type="Proteomes" id="UP000259030">
    <property type="component" value="Chromosome"/>
</dbReference>
<feature type="chain" id="PRO_5011286669" evidence="1">
    <location>
        <begin position="31"/>
        <end position="436"/>
    </location>
</feature>
<dbReference type="PANTHER" id="PTHR30032">
    <property type="entry name" value="N-ACETYLMURAMOYL-L-ALANINE AMIDASE-RELATED"/>
    <property type="match status" value="1"/>
</dbReference>
<dbReference type="EMBL" id="CP021081">
    <property type="protein sequence ID" value="ASN80001.1"/>
    <property type="molecule type" value="Genomic_DNA"/>
</dbReference>
<dbReference type="GO" id="GO:0030435">
    <property type="term" value="P:sporulation resulting in formation of a cellular spore"/>
    <property type="evidence" value="ECO:0007669"/>
    <property type="project" value="InterPro"/>
</dbReference>
<dbReference type="NCBIfam" id="TIGR02669">
    <property type="entry name" value="SpoIID_LytB"/>
    <property type="match status" value="1"/>
</dbReference>
<evidence type="ECO:0000313" key="3">
    <source>
        <dbReference type="EMBL" id="ASN80001.1"/>
    </source>
</evidence>
<evidence type="ECO:0000259" key="2">
    <source>
        <dbReference type="Pfam" id="PF08486"/>
    </source>
</evidence>
<feature type="signal peptide" evidence="1">
    <location>
        <begin position="1"/>
        <end position="30"/>
    </location>
</feature>
<keyword evidence="1" id="KW-0732">Signal</keyword>
<sequence length="436" mass="44293">MPVRNPLPGRAALPLLALTAGLAHTAPAHAVTLRVLVSSGEQVTLKTPVQTRAPQTTPDLSAPGLPAAPAPVTFTTWKVGVLGGKKGGNLTLNGQDAGNTTLYLAPTPGSVVEISGRSYRGGVLLRSLDGGVQAINVVDLEDYLRGVVPAEMPASWPAAALQAQAVIARTYAAARVNPAVPYDTCATESCQVYQGVAAEKPGSDAAIQATAGQVIAYGGKAATTYFSSDSGGFTASAKEAWNMDLPYLPAKPDPFSVGPRSRWQLDLPAAKVQELAVKYGAKIGTLRAVTASRVSESGRPSELTLTGSAGTHLIQGAKAGGFIRALGAPSSRVNLGMQGGTLTLQGAGAGHGVGLSQYGALGLANAGYDVLHILGFYYPGTLLSRLAAAPRADTPLLARTPTAAPAVQRPALHAGTALPALPASPLLARAARGTAE</sequence>
<name>A0A221STP5_9DEIO</name>
<protein>
    <submittedName>
        <fullName evidence="3">Sporulation protein</fullName>
    </submittedName>
</protein>
<dbReference type="RefSeq" id="WP_081425881.1">
    <property type="nucleotide sequence ID" value="NZ_CP021081.1"/>
</dbReference>
<dbReference type="InterPro" id="IPR013693">
    <property type="entry name" value="SpoIID/LytB_N"/>
</dbReference>
<dbReference type="AlphaFoldDB" id="A0A221STP5"/>
<proteinExistence type="predicted"/>
<dbReference type="InterPro" id="IPR051922">
    <property type="entry name" value="Bact_Sporulation_Assoc"/>
</dbReference>
<evidence type="ECO:0000313" key="4">
    <source>
        <dbReference type="Proteomes" id="UP000259030"/>
    </source>
</evidence>
<dbReference type="PANTHER" id="PTHR30032:SF4">
    <property type="entry name" value="AMIDASE ENHANCER"/>
    <property type="match status" value="1"/>
</dbReference>
<evidence type="ECO:0000256" key="1">
    <source>
        <dbReference type="SAM" id="SignalP"/>
    </source>
</evidence>
<dbReference type="KEGG" id="dfc:DFI_02375"/>